<gene>
    <name evidence="1" type="ORF">EQG79_23265</name>
</gene>
<dbReference type="RefSeq" id="WP_129604642.1">
    <property type="nucleotide sequence ID" value="NZ_SBLB01000007.1"/>
</dbReference>
<protein>
    <recommendedName>
        <fullName evidence="3">Uma2 family endonuclease</fullName>
    </recommendedName>
</protein>
<dbReference type="EMBL" id="SBLB01000007">
    <property type="protein sequence ID" value="RYC67629.1"/>
    <property type="molecule type" value="Genomic_DNA"/>
</dbReference>
<name>A0A4Q2ULB5_9BACT</name>
<keyword evidence="2" id="KW-1185">Reference proteome</keyword>
<sequence>MYEPSFPSPFVVHEDGTNSPLAHQIVISKLTIELGVLYYHRRAISLMPLPETPLGEGPGHQVPDVLLFDNEAQLTRIVIEVAQPRSANRDLHKIINLIEDDDYGILEGFVYNYYSGEWLRYCKGDGGVATGSSFSSLMNVDLGPMI</sequence>
<reference evidence="1 2" key="1">
    <citation type="submission" date="2019-01" db="EMBL/GenBank/DDBJ databases">
        <title>Spirosoma flava sp. nov., a propanil-degrading bacterium isolated from herbicide-contaminated soil.</title>
        <authorList>
            <person name="Zhang L."/>
            <person name="Jiang J.-D."/>
        </authorList>
    </citation>
    <scope>NUCLEOTIDE SEQUENCE [LARGE SCALE GENOMIC DNA]</scope>
    <source>
        <strain evidence="1 2">TY50</strain>
    </source>
</reference>
<evidence type="ECO:0000313" key="1">
    <source>
        <dbReference type="EMBL" id="RYC67629.1"/>
    </source>
</evidence>
<dbReference type="AlphaFoldDB" id="A0A4Q2ULB5"/>
<dbReference type="Gene3D" id="3.90.1570.20">
    <property type="match status" value="1"/>
</dbReference>
<evidence type="ECO:0000313" key="2">
    <source>
        <dbReference type="Proteomes" id="UP000290407"/>
    </source>
</evidence>
<evidence type="ECO:0008006" key="3">
    <source>
        <dbReference type="Google" id="ProtNLM"/>
    </source>
</evidence>
<comment type="caution">
    <text evidence="1">The sequence shown here is derived from an EMBL/GenBank/DDBJ whole genome shotgun (WGS) entry which is preliminary data.</text>
</comment>
<organism evidence="1 2">
    <name type="scientific">Spirosoma sordidisoli</name>
    <dbReference type="NCBI Taxonomy" id="2502893"/>
    <lineage>
        <taxon>Bacteria</taxon>
        <taxon>Pseudomonadati</taxon>
        <taxon>Bacteroidota</taxon>
        <taxon>Cytophagia</taxon>
        <taxon>Cytophagales</taxon>
        <taxon>Cytophagaceae</taxon>
        <taxon>Spirosoma</taxon>
    </lineage>
</organism>
<accession>A0A4Q2ULB5</accession>
<proteinExistence type="predicted"/>
<dbReference type="Proteomes" id="UP000290407">
    <property type="component" value="Unassembled WGS sequence"/>
</dbReference>